<evidence type="ECO:0000313" key="2">
    <source>
        <dbReference type="Proteomes" id="UP001596109"/>
    </source>
</evidence>
<protein>
    <submittedName>
        <fullName evidence="1">DUF6470 family protein</fullName>
    </submittedName>
</protein>
<proteinExistence type="predicted"/>
<organism evidence="1 2">
    <name type="scientific">Sporosarcina soli</name>
    <dbReference type="NCBI Taxonomy" id="334736"/>
    <lineage>
        <taxon>Bacteria</taxon>
        <taxon>Bacillati</taxon>
        <taxon>Bacillota</taxon>
        <taxon>Bacilli</taxon>
        <taxon>Bacillales</taxon>
        <taxon>Caryophanaceae</taxon>
        <taxon>Sporosarcina</taxon>
    </lineage>
</organism>
<evidence type="ECO:0000313" key="1">
    <source>
        <dbReference type="EMBL" id="MFC5588758.1"/>
    </source>
</evidence>
<keyword evidence="2" id="KW-1185">Reference proteome</keyword>
<gene>
    <name evidence="1" type="ORF">ACFPRA_07665</name>
</gene>
<dbReference type="Pfam" id="PF20074">
    <property type="entry name" value="DUF6470"/>
    <property type="match status" value="1"/>
</dbReference>
<dbReference type="RefSeq" id="WP_381432327.1">
    <property type="nucleotide sequence ID" value="NZ_JBHSNO010000005.1"/>
</dbReference>
<dbReference type="EMBL" id="JBHSNO010000005">
    <property type="protein sequence ID" value="MFC5588758.1"/>
    <property type="molecule type" value="Genomic_DNA"/>
</dbReference>
<name>A0ABW0TJ07_9BACL</name>
<sequence length="184" mass="20433">MNIPQLQIQTTHGILGLQIDKPIQEIEQPIATLTQEQPAAILEMSTVRPQLSLDTTEVRADVDLKSPLRRSAENAQYGHQSVLEGIARRAQEGQQLVRIENGGNPIADIAKQNGTPPPKQMDIRFVGDRTKIQMAFQPGSLTINATPQKAINNVQINKPIHNYTQGKVTGVMEQYPSIQIDWKL</sequence>
<comment type="caution">
    <text evidence="1">The sequence shown here is derived from an EMBL/GenBank/DDBJ whole genome shotgun (WGS) entry which is preliminary data.</text>
</comment>
<reference evidence="2" key="1">
    <citation type="journal article" date="2019" name="Int. J. Syst. Evol. Microbiol.">
        <title>The Global Catalogue of Microorganisms (GCM) 10K type strain sequencing project: providing services to taxonomists for standard genome sequencing and annotation.</title>
        <authorList>
            <consortium name="The Broad Institute Genomics Platform"/>
            <consortium name="The Broad Institute Genome Sequencing Center for Infectious Disease"/>
            <person name="Wu L."/>
            <person name="Ma J."/>
        </authorList>
    </citation>
    <scope>NUCLEOTIDE SEQUENCE [LARGE SCALE GENOMIC DNA]</scope>
    <source>
        <strain evidence="2">CGMCC 4.1434</strain>
    </source>
</reference>
<dbReference type="Proteomes" id="UP001596109">
    <property type="component" value="Unassembled WGS sequence"/>
</dbReference>
<accession>A0ABW0TJ07</accession>
<dbReference type="InterPro" id="IPR045527">
    <property type="entry name" value="DUF6470"/>
</dbReference>